<organism evidence="1 2">
    <name type="scientific">Hydnum rufescens UP504</name>
    <dbReference type="NCBI Taxonomy" id="1448309"/>
    <lineage>
        <taxon>Eukaryota</taxon>
        <taxon>Fungi</taxon>
        <taxon>Dikarya</taxon>
        <taxon>Basidiomycota</taxon>
        <taxon>Agaricomycotina</taxon>
        <taxon>Agaricomycetes</taxon>
        <taxon>Cantharellales</taxon>
        <taxon>Hydnaceae</taxon>
        <taxon>Hydnum</taxon>
    </lineage>
</organism>
<dbReference type="Proteomes" id="UP000886523">
    <property type="component" value="Unassembled WGS sequence"/>
</dbReference>
<accession>A0A9P6ABD1</accession>
<dbReference type="OrthoDB" id="14446at2759"/>
<dbReference type="EMBL" id="MU129489">
    <property type="protein sequence ID" value="KAF9502983.1"/>
    <property type="molecule type" value="Genomic_DNA"/>
</dbReference>
<proteinExistence type="predicted"/>
<protein>
    <submittedName>
        <fullName evidence="1">Uncharacterized protein</fullName>
    </submittedName>
</protein>
<evidence type="ECO:0000313" key="2">
    <source>
        <dbReference type="Proteomes" id="UP000886523"/>
    </source>
</evidence>
<sequence>MQKSSLVVQPEIMQAREYGLTKERIMITPKMNILQIPIIDEFRASSKSKRTAEFTAEKGLWTQNPCRTPGSHRGSFLLSPTITDPEVIPI</sequence>
<dbReference type="AlphaFoldDB" id="A0A9P6ABD1"/>
<reference evidence="1" key="1">
    <citation type="journal article" date="2020" name="Nat. Commun.">
        <title>Large-scale genome sequencing of mycorrhizal fungi provides insights into the early evolution of symbiotic traits.</title>
        <authorList>
            <person name="Miyauchi S."/>
            <person name="Kiss E."/>
            <person name="Kuo A."/>
            <person name="Drula E."/>
            <person name="Kohler A."/>
            <person name="Sanchez-Garcia M."/>
            <person name="Morin E."/>
            <person name="Andreopoulos B."/>
            <person name="Barry K.W."/>
            <person name="Bonito G."/>
            <person name="Buee M."/>
            <person name="Carver A."/>
            <person name="Chen C."/>
            <person name="Cichocki N."/>
            <person name="Clum A."/>
            <person name="Culley D."/>
            <person name="Crous P.W."/>
            <person name="Fauchery L."/>
            <person name="Girlanda M."/>
            <person name="Hayes R.D."/>
            <person name="Keri Z."/>
            <person name="LaButti K."/>
            <person name="Lipzen A."/>
            <person name="Lombard V."/>
            <person name="Magnuson J."/>
            <person name="Maillard F."/>
            <person name="Murat C."/>
            <person name="Nolan M."/>
            <person name="Ohm R.A."/>
            <person name="Pangilinan J."/>
            <person name="Pereira M.F."/>
            <person name="Perotto S."/>
            <person name="Peter M."/>
            <person name="Pfister S."/>
            <person name="Riley R."/>
            <person name="Sitrit Y."/>
            <person name="Stielow J.B."/>
            <person name="Szollosi G."/>
            <person name="Zifcakova L."/>
            <person name="Stursova M."/>
            <person name="Spatafora J.W."/>
            <person name="Tedersoo L."/>
            <person name="Vaario L.M."/>
            <person name="Yamada A."/>
            <person name="Yan M."/>
            <person name="Wang P."/>
            <person name="Xu J."/>
            <person name="Bruns T."/>
            <person name="Baldrian P."/>
            <person name="Vilgalys R."/>
            <person name="Dunand C."/>
            <person name="Henrissat B."/>
            <person name="Grigoriev I.V."/>
            <person name="Hibbett D."/>
            <person name="Nagy L.G."/>
            <person name="Martin F.M."/>
        </authorList>
    </citation>
    <scope>NUCLEOTIDE SEQUENCE</scope>
    <source>
        <strain evidence="1">UP504</strain>
    </source>
</reference>
<name>A0A9P6ABD1_9AGAM</name>
<evidence type="ECO:0000313" key="1">
    <source>
        <dbReference type="EMBL" id="KAF9502983.1"/>
    </source>
</evidence>
<keyword evidence="2" id="KW-1185">Reference proteome</keyword>
<comment type="caution">
    <text evidence="1">The sequence shown here is derived from an EMBL/GenBank/DDBJ whole genome shotgun (WGS) entry which is preliminary data.</text>
</comment>
<gene>
    <name evidence="1" type="ORF">BS47DRAFT_1356526</name>
</gene>